<accession>A8XB24</accession>
<feature type="transmembrane region" description="Helical" evidence="1">
    <location>
        <begin position="242"/>
        <end position="267"/>
    </location>
</feature>
<feature type="transmembrane region" description="Helical" evidence="1">
    <location>
        <begin position="198"/>
        <end position="221"/>
    </location>
</feature>
<dbReference type="KEGG" id="cbr:CBG_10375"/>
<dbReference type="Pfam" id="PF10318">
    <property type="entry name" value="7TM_GPCR_Srh"/>
    <property type="match status" value="1"/>
</dbReference>
<dbReference type="InterPro" id="IPR053220">
    <property type="entry name" value="Nematode_rcpt-like_serp_H"/>
</dbReference>
<dbReference type="InterPro" id="IPR019422">
    <property type="entry name" value="7TM_GPCR_serpentine_rcpt_Srh"/>
</dbReference>
<dbReference type="WormBase" id="CBG10375">
    <property type="protein sequence ID" value="CBP37815"/>
    <property type="gene ID" value="WBGene00031772"/>
</dbReference>
<feature type="transmembrane region" description="Helical" evidence="1">
    <location>
        <begin position="141"/>
        <end position="161"/>
    </location>
</feature>
<evidence type="ECO:0000313" key="4">
    <source>
        <dbReference type="WormBase" id="CBG10375"/>
    </source>
</evidence>
<dbReference type="SUPFAM" id="SSF81321">
    <property type="entry name" value="Family A G protein-coupled receptor-like"/>
    <property type="match status" value="1"/>
</dbReference>
<keyword evidence="1" id="KW-0812">Transmembrane</keyword>
<feature type="transmembrane region" description="Helical" evidence="1">
    <location>
        <begin position="53"/>
        <end position="77"/>
    </location>
</feature>
<evidence type="ECO:0000256" key="1">
    <source>
        <dbReference type="SAM" id="Phobius"/>
    </source>
</evidence>
<dbReference type="GeneID" id="68916521"/>
<reference evidence="2 3" key="1">
    <citation type="journal article" date="2003" name="PLoS Biol.">
        <title>The genome sequence of Caenorhabditis briggsae: a platform for comparative genomics.</title>
        <authorList>
            <person name="Stein L.D."/>
            <person name="Bao Z."/>
            <person name="Blasiar D."/>
            <person name="Blumenthal T."/>
            <person name="Brent M.R."/>
            <person name="Chen N."/>
            <person name="Chinwalla A."/>
            <person name="Clarke L."/>
            <person name="Clee C."/>
            <person name="Coghlan A."/>
            <person name="Coulson A."/>
            <person name="D'Eustachio P."/>
            <person name="Fitch D.H."/>
            <person name="Fulton L.A."/>
            <person name="Fulton R.E."/>
            <person name="Griffiths-Jones S."/>
            <person name="Harris T.W."/>
            <person name="Hillier L.W."/>
            <person name="Kamath R."/>
            <person name="Kuwabara P.E."/>
            <person name="Mardis E.R."/>
            <person name="Marra M.A."/>
            <person name="Miner T.L."/>
            <person name="Minx P."/>
            <person name="Mullikin J.C."/>
            <person name="Plumb R.W."/>
            <person name="Rogers J."/>
            <person name="Schein J.E."/>
            <person name="Sohrmann M."/>
            <person name="Spieth J."/>
            <person name="Stajich J.E."/>
            <person name="Wei C."/>
            <person name="Willey D."/>
            <person name="Wilson R.K."/>
            <person name="Durbin R."/>
            <person name="Waterston R.H."/>
        </authorList>
    </citation>
    <scope>NUCLEOTIDE SEQUENCE [LARGE SCALE GENOMIC DNA]</scope>
    <source>
        <strain evidence="2 3">AF16</strain>
    </source>
</reference>
<reference evidence="2 3" key="2">
    <citation type="journal article" date="2011" name="PLoS Genet.">
        <title>Caenorhabditis briggsae recombinant inbred line genotypes reveal inter-strain incompatibility and the evolution of recombination.</title>
        <authorList>
            <person name="Ross J.A."/>
            <person name="Koboldt D.C."/>
            <person name="Staisch J.E."/>
            <person name="Chamberlin H.M."/>
            <person name="Gupta B.P."/>
            <person name="Miller R.D."/>
            <person name="Baird S.E."/>
            <person name="Haag E.S."/>
        </authorList>
    </citation>
    <scope>NUCLEOTIDE SEQUENCE [LARGE SCALE GENOMIC DNA]</scope>
    <source>
        <strain evidence="2 3">AF16</strain>
    </source>
</reference>
<sequence>MNSTRISHAGYFDSPEFLSLVLHINTIISTPIHLFGFYCIIWKTPIAMKSAKLYLLNLHIWVVLFDYSLSTLTIPFLLLPHFAVYTLGVFSWFHVPYWFQITMIFFFFANMVVSIVTIFESRFYTVCQFAWKPYWKRWRKVGITIYHVVYSCLVIPFVFLAPDQETAIRSVFAKLPRLPQYIYEANIYVLCEDYTYHLFSLVAILISAFVMVFSFSILLMWNAVVQLKSRTMSQKTFQLQKSFLISLGIQILIPVCTFALPGIYLWISILVDYYDQSLNHFTVCLFSIHGFLSSMVMTLVHRPYREALFSFFSKKASTRSNENSTRRFARFNHAVSVGVIAT</sequence>
<dbReference type="CTD" id="68916521"/>
<proteinExistence type="predicted"/>
<dbReference type="OMA" id="DYSITIM"/>
<feature type="transmembrane region" description="Helical" evidence="1">
    <location>
        <begin position="97"/>
        <end position="120"/>
    </location>
</feature>
<keyword evidence="1" id="KW-1133">Transmembrane helix</keyword>
<gene>
    <name evidence="2 4" type="ORF">CBG10375</name>
    <name evidence="2" type="ORF">CBG_10375</name>
</gene>
<dbReference type="PANTHER" id="PTHR22941:SF2">
    <property type="entry name" value="SERPENTINE RECEPTOR, CLASS H-RELATED"/>
    <property type="match status" value="1"/>
</dbReference>
<organism evidence="2 3">
    <name type="scientific">Caenorhabditis briggsae</name>
    <dbReference type="NCBI Taxonomy" id="6238"/>
    <lineage>
        <taxon>Eukaryota</taxon>
        <taxon>Metazoa</taxon>
        <taxon>Ecdysozoa</taxon>
        <taxon>Nematoda</taxon>
        <taxon>Chromadorea</taxon>
        <taxon>Rhabditida</taxon>
        <taxon>Rhabditina</taxon>
        <taxon>Rhabditomorpha</taxon>
        <taxon>Rhabditoidea</taxon>
        <taxon>Rhabditidae</taxon>
        <taxon>Peloderinae</taxon>
        <taxon>Caenorhabditis</taxon>
    </lineage>
</organism>
<dbReference type="PANTHER" id="PTHR22941">
    <property type="entry name" value="SERPENTINE RECEPTOR"/>
    <property type="match status" value="1"/>
</dbReference>
<dbReference type="eggNOG" id="ENOG502RT6X">
    <property type="taxonomic scope" value="Eukaryota"/>
</dbReference>
<dbReference type="RefSeq" id="XP_045094263.1">
    <property type="nucleotide sequence ID" value="XM_045240823.1"/>
</dbReference>
<name>A8XB24_CAEBR</name>
<feature type="transmembrane region" description="Helical" evidence="1">
    <location>
        <begin position="279"/>
        <end position="300"/>
    </location>
</feature>
<dbReference type="AlphaFoldDB" id="A8XB24"/>
<keyword evidence="1" id="KW-0472">Membrane</keyword>
<evidence type="ECO:0000313" key="3">
    <source>
        <dbReference type="Proteomes" id="UP000008549"/>
    </source>
</evidence>
<feature type="transmembrane region" description="Helical" evidence="1">
    <location>
        <begin position="20"/>
        <end position="41"/>
    </location>
</feature>
<dbReference type="Proteomes" id="UP000008549">
    <property type="component" value="Chromosome X"/>
</dbReference>
<dbReference type="EMBL" id="HE600929">
    <property type="protein sequence ID" value="CAP29804.2"/>
    <property type="molecule type" value="Genomic_DNA"/>
</dbReference>
<evidence type="ECO:0000313" key="2">
    <source>
        <dbReference type="EMBL" id="CAP29804.2"/>
    </source>
</evidence>
<keyword evidence="3" id="KW-1185">Reference proteome</keyword>
<protein>
    <submittedName>
        <fullName evidence="2">Protein CBG10375</fullName>
    </submittedName>
</protein>